<dbReference type="InterPro" id="IPR016117">
    <property type="entry name" value="ArgJ-like_dom_sf"/>
</dbReference>
<evidence type="ECO:0000256" key="4">
    <source>
        <dbReference type="ARBA" id="ARBA00022605"/>
    </source>
</evidence>
<reference evidence="11 12" key="1">
    <citation type="submission" date="2018-06" db="EMBL/GenBank/DDBJ databases">
        <authorList>
            <consortium name="Pathogen Informatics"/>
            <person name="Doyle S."/>
        </authorList>
    </citation>
    <scope>NUCLEOTIDE SEQUENCE [LARGE SCALE GENOMIC DNA]</scope>
    <source>
        <strain evidence="11 12">NCTC13149</strain>
    </source>
</reference>
<organism evidence="11 12">
    <name type="scientific">Peptoniphilus lacrimalis</name>
    <dbReference type="NCBI Taxonomy" id="33031"/>
    <lineage>
        <taxon>Bacteria</taxon>
        <taxon>Bacillati</taxon>
        <taxon>Bacillota</taxon>
        <taxon>Tissierellia</taxon>
        <taxon>Tissierellales</taxon>
        <taxon>Peptoniphilaceae</taxon>
        <taxon>Peptoniphilus</taxon>
    </lineage>
</organism>
<feature type="binding site" evidence="10">
    <location>
        <position position="181"/>
    </location>
    <ligand>
        <name>substrate</name>
    </ligand>
</feature>
<dbReference type="CDD" id="cd02152">
    <property type="entry name" value="OAT"/>
    <property type="match status" value="1"/>
</dbReference>
<comment type="similarity">
    <text evidence="1 10">Belongs to the ArgJ family.</text>
</comment>
<comment type="subunit">
    <text evidence="2 10">Heterotetramer of two alpha and two beta chains.</text>
</comment>
<feature type="binding site" evidence="10">
    <location>
        <position position="155"/>
    </location>
    <ligand>
        <name>substrate</name>
    </ligand>
</feature>
<evidence type="ECO:0000256" key="9">
    <source>
        <dbReference type="ARBA" id="ARBA00049439"/>
    </source>
</evidence>
<evidence type="ECO:0000256" key="7">
    <source>
        <dbReference type="ARBA" id="ARBA00023268"/>
    </source>
</evidence>
<dbReference type="AlphaFoldDB" id="A0A379C395"/>
<evidence type="ECO:0000313" key="12">
    <source>
        <dbReference type="Proteomes" id="UP000255517"/>
    </source>
</evidence>
<evidence type="ECO:0000256" key="3">
    <source>
        <dbReference type="ARBA" id="ARBA00022571"/>
    </source>
</evidence>
<sequence length="407" mass="43444">MDYKKIEGGGITSPKGFLAGATYCGFKSKNPEKPDLAVIYSEKEATCAAVFTTNVFCAAPVILDREILKKGKARAVVINSGIANAATGQKGIDNAKAVEKKAEELLGLGEDQVFVSSTGVIGQQLPVEKALKGLEKIVPTLSREQGTDAAYAIMTTDTVKKESAMEVEFSGGKVTIGAMAKGSGMIHPNMATMLVYITTDAKIEQAELQKYLSASVDDTFNMLSVDGDTSTNDSLFLIANGASGVEIKTKEDKEKFAKLIKEICLDITLRIARDGEGATHMIVSHANNLPTDKDARLVAKSIVCSSLVKTAIYGKDANWGRIMAAAGYSGAKFDVSKADCFLESKAGKIAVMEGGFGTDFDEDKAKEILSEEEIYITVDLHDGDACATAYGCDLTYDYVKINGDYRS</sequence>
<comment type="catalytic activity">
    <reaction evidence="10">
        <text>L-glutamate + acetyl-CoA = N-acetyl-L-glutamate + CoA + H(+)</text>
        <dbReference type="Rhea" id="RHEA:24292"/>
        <dbReference type="ChEBI" id="CHEBI:15378"/>
        <dbReference type="ChEBI" id="CHEBI:29985"/>
        <dbReference type="ChEBI" id="CHEBI:44337"/>
        <dbReference type="ChEBI" id="CHEBI:57287"/>
        <dbReference type="ChEBI" id="CHEBI:57288"/>
        <dbReference type="EC" id="2.3.1.1"/>
    </reaction>
</comment>
<dbReference type="GO" id="GO:0005737">
    <property type="term" value="C:cytoplasm"/>
    <property type="evidence" value="ECO:0007669"/>
    <property type="project" value="UniProtKB-SubCell"/>
</dbReference>
<dbReference type="PANTHER" id="PTHR23100">
    <property type="entry name" value="ARGININE BIOSYNTHESIS BIFUNCTIONAL PROTEIN ARGJ"/>
    <property type="match status" value="1"/>
</dbReference>
<dbReference type="RefSeq" id="WP_009346262.1">
    <property type="nucleotide sequence ID" value="NZ_CP165621.1"/>
</dbReference>
<comment type="subcellular location">
    <subcellularLocation>
        <location evidence="10">Cytoplasm</location>
    </subcellularLocation>
</comment>
<keyword evidence="7 10" id="KW-0511">Multifunctional enzyme</keyword>
<evidence type="ECO:0000256" key="5">
    <source>
        <dbReference type="ARBA" id="ARBA00022679"/>
    </source>
</evidence>
<feature type="active site" description="Nucleophile" evidence="10">
    <location>
        <position position="192"/>
    </location>
</feature>
<dbReference type="FunFam" id="3.60.70.12:FF:000001">
    <property type="entry name" value="Arginine biosynthesis bifunctional protein ArgJ, chloroplastic"/>
    <property type="match status" value="1"/>
</dbReference>
<dbReference type="Proteomes" id="UP000255517">
    <property type="component" value="Unassembled WGS sequence"/>
</dbReference>
<dbReference type="Pfam" id="PF01960">
    <property type="entry name" value="ArgJ"/>
    <property type="match status" value="1"/>
</dbReference>
<feature type="binding site" evidence="10">
    <location>
        <position position="192"/>
    </location>
    <ligand>
        <name>substrate</name>
    </ligand>
</feature>
<dbReference type="GO" id="GO:0006592">
    <property type="term" value="P:ornithine biosynthetic process"/>
    <property type="evidence" value="ECO:0007669"/>
    <property type="project" value="TreeGrafter"/>
</dbReference>
<dbReference type="InterPro" id="IPR042195">
    <property type="entry name" value="ArgJ_beta_C"/>
</dbReference>
<comment type="function">
    <text evidence="10">Catalyzes two activities which are involved in the cyclic version of arginine biosynthesis: the synthesis of N-acetylglutamate from glutamate and acetyl-CoA as the acetyl donor, and of ornithine by transacetylation between N(2)-acetylornithine and glutamate.</text>
</comment>
<gene>
    <name evidence="10 11" type="primary">argJ</name>
    <name evidence="11" type="ORF">NCTC13149_00495</name>
</gene>
<keyword evidence="8 10" id="KW-0012">Acyltransferase</keyword>
<dbReference type="FunFam" id="3.10.20.340:FF:000001">
    <property type="entry name" value="Arginine biosynthesis bifunctional protein ArgJ, chloroplastic"/>
    <property type="match status" value="1"/>
</dbReference>
<keyword evidence="4 10" id="KW-0028">Amino-acid biosynthesis</keyword>
<keyword evidence="3 10" id="KW-0055">Arginine biosynthesis</keyword>
<dbReference type="PANTHER" id="PTHR23100:SF0">
    <property type="entry name" value="ARGININE BIOSYNTHESIS BIFUNCTIONAL PROTEIN ARGJ, MITOCHONDRIAL"/>
    <property type="match status" value="1"/>
</dbReference>
<comment type="pathway">
    <text evidence="10">Amino-acid biosynthesis; L-arginine biosynthesis; N(2)-acetyl-L-ornithine from L-glutamate: step 1/4.</text>
</comment>
<dbReference type="InterPro" id="IPR002813">
    <property type="entry name" value="Arg_biosynth_ArgJ"/>
</dbReference>
<evidence type="ECO:0000256" key="6">
    <source>
        <dbReference type="ARBA" id="ARBA00022813"/>
    </source>
</evidence>
<dbReference type="EMBL" id="UGSZ01000001">
    <property type="protein sequence ID" value="SUB56703.1"/>
    <property type="molecule type" value="Genomic_DNA"/>
</dbReference>
<dbReference type="EC" id="2.3.1.1" evidence="10"/>
<comment type="catalytic activity">
    <reaction evidence="9 10">
        <text>N(2)-acetyl-L-ornithine + L-glutamate = N-acetyl-L-glutamate + L-ornithine</text>
        <dbReference type="Rhea" id="RHEA:15349"/>
        <dbReference type="ChEBI" id="CHEBI:29985"/>
        <dbReference type="ChEBI" id="CHEBI:44337"/>
        <dbReference type="ChEBI" id="CHEBI:46911"/>
        <dbReference type="ChEBI" id="CHEBI:57805"/>
        <dbReference type="EC" id="2.3.1.35"/>
    </reaction>
</comment>
<dbReference type="NCBIfam" id="TIGR00120">
    <property type="entry name" value="ArgJ"/>
    <property type="match status" value="1"/>
</dbReference>
<feature type="site" description="Cleavage; by autolysis" evidence="10">
    <location>
        <begin position="191"/>
        <end position="192"/>
    </location>
</feature>
<evidence type="ECO:0000313" key="11">
    <source>
        <dbReference type="EMBL" id="SUB56703.1"/>
    </source>
</evidence>
<dbReference type="EC" id="2.3.1.35" evidence="10"/>
<feature type="binding site" evidence="10">
    <location>
        <position position="276"/>
    </location>
    <ligand>
        <name>substrate</name>
    </ligand>
</feature>
<feature type="chain" id="PRO_5023336815" description="Arginine biosynthesis bifunctional protein ArgJ alpha chain" evidence="10">
    <location>
        <begin position="1"/>
        <end position="191"/>
    </location>
</feature>
<dbReference type="NCBIfam" id="NF003802">
    <property type="entry name" value="PRK05388.1"/>
    <property type="match status" value="1"/>
</dbReference>
<accession>A0A379C395</accession>
<feature type="binding site" evidence="10">
    <location>
        <position position="402"/>
    </location>
    <ligand>
        <name>substrate</name>
    </ligand>
</feature>
<dbReference type="HAMAP" id="MF_01106">
    <property type="entry name" value="ArgJ"/>
    <property type="match status" value="1"/>
</dbReference>
<dbReference type="GO" id="GO:0004358">
    <property type="term" value="F:L-glutamate N-acetyltransferase activity, acting on acetyl-L-ornithine as donor"/>
    <property type="evidence" value="ECO:0007669"/>
    <property type="project" value="UniProtKB-UniRule"/>
</dbReference>
<keyword evidence="10" id="KW-0963">Cytoplasm</keyword>
<feature type="binding site" evidence="10">
    <location>
        <position position="407"/>
    </location>
    <ligand>
        <name>substrate</name>
    </ligand>
</feature>
<evidence type="ECO:0000256" key="10">
    <source>
        <dbReference type="HAMAP-Rule" id="MF_01106"/>
    </source>
</evidence>
<feature type="chain" id="PRO_5023336816" description="Arginine biosynthesis bifunctional protein ArgJ beta chain" evidence="10">
    <location>
        <begin position="192"/>
        <end position="407"/>
    </location>
</feature>
<dbReference type="SUPFAM" id="SSF56266">
    <property type="entry name" value="DmpA/ArgJ-like"/>
    <property type="match status" value="1"/>
</dbReference>
<protein>
    <recommendedName>
        <fullName evidence="10">Arginine biosynthesis bifunctional protein ArgJ</fullName>
    </recommendedName>
    <domain>
        <recommendedName>
            <fullName evidence="10">Glutamate N-acetyltransferase</fullName>
            <ecNumber evidence="10">2.3.1.35</ecNumber>
        </recommendedName>
        <alternativeName>
            <fullName evidence="10">Ornithine acetyltransferase</fullName>
            <shortName evidence="10">OATase</shortName>
        </alternativeName>
        <alternativeName>
            <fullName evidence="10">Ornithine transacetylase</fullName>
        </alternativeName>
    </domain>
    <domain>
        <recommendedName>
            <fullName evidence="10">Amino-acid acetyltransferase</fullName>
            <ecNumber evidence="10">2.3.1.1</ecNumber>
        </recommendedName>
        <alternativeName>
            <fullName evidence="10">N-acetylglutamate synthase</fullName>
            <shortName evidence="10">AGSase</shortName>
        </alternativeName>
    </domain>
    <component>
        <recommendedName>
            <fullName evidence="10">Arginine biosynthesis bifunctional protein ArgJ alpha chain</fullName>
        </recommendedName>
    </component>
    <component>
        <recommendedName>
            <fullName evidence="10">Arginine biosynthesis bifunctional protein ArgJ beta chain</fullName>
        </recommendedName>
    </component>
</protein>
<evidence type="ECO:0000256" key="8">
    <source>
        <dbReference type="ARBA" id="ARBA00023315"/>
    </source>
</evidence>
<keyword evidence="5 10" id="KW-0808">Transferase</keyword>
<feature type="site" description="Involved in the stabilization of negative charge on the oxyanion by the formation of the oxyanion hole" evidence="10">
    <location>
        <position position="119"/>
    </location>
</feature>
<dbReference type="Gene3D" id="3.10.20.340">
    <property type="entry name" value="ArgJ beta chain, C-terminal domain"/>
    <property type="match status" value="1"/>
</dbReference>
<dbReference type="Gene3D" id="3.60.70.12">
    <property type="entry name" value="L-amino peptidase D-ALA esterase/amidase"/>
    <property type="match status" value="1"/>
</dbReference>
<feature type="site" description="Involved in the stabilization of negative charge on the oxyanion by the formation of the oxyanion hole" evidence="10">
    <location>
        <position position="118"/>
    </location>
</feature>
<dbReference type="UniPathway" id="UPA00068">
    <property type="reaction ID" value="UER00106"/>
</dbReference>
<comment type="pathway">
    <text evidence="10">Amino-acid biosynthesis; L-arginine biosynthesis; L-ornithine and N-acetyl-L-glutamate from L-glutamate and N(2)-acetyl-L-ornithine (cyclic): step 1/1.</text>
</comment>
<evidence type="ECO:0000256" key="2">
    <source>
        <dbReference type="ARBA" id="ARBA00011475"/>
    </source>
</evidence>
<dbReference type="STRING" id="1122949.GCA_000378725_00546"/>
<keyword evidence="6 10" id="KW-0068">Autocatalytic cleavage</keyword>
<dbReference type="GO" id="GO:0006526">
    <property type="term" value="P:L-arginine biosynthetic process"/>
    <property type="evidence" value="ECO:0007669"/>
    <property type="project" value="UniProtKB-UniRule"/>
</dbReference>
<dbReference type="OrthoDB" id="9804242at2"/>
<proteinExistence type="inferred from homology"/>
<name>A0A379C395_9FIRM</name>
<dbReference type="GO" id="GO:0004042">
    <property type="term" value="F:L-glutamate N-acetyltransferase activity"/>
    <property type="evidence" value="ECO:0007669"/>
    <property type="project" value="UniProtKB-UniRule"/>
</dbReference>
<evidence type="ECO:0000256" key="1">
    <source>
        <dbReference type="ARBA" id="ARBA00006774"/>
    </source>
</evidence>